<keyword evidence="4" id="KW-1185">Reference proteome</keyword>
<dbReference type="GeneID" id="80924248"/>
<reference evidence="3" key="1">
    <citation type="submission" date="2022-10" db="EMBL/GenBank/DDBJ databases">
        <authorList>
            <person name="Byrne P K."/>
        </authorList>
    </citation>
    <scope>NUCLEOTIDE SEQUENCE</scope>
    <source>
        <strain evidence="3">IFO1802</strain>
    </source>
</reference>
<protein>
    <recommendedName>
        <fullName evidence="2">Ty3 transposon capsid-like protein domain-containing protein</fullName>
    </recommendedName>
</protein>
<gene>
    <name evidence="3" type="primary">SKDI07G4340</name>
    <name evidence="3" type="ORF">SKDI_07G4340</name>
</gene>
<accession>A0AA35NSS0</accession>
<dbReference type="RefSeq" id="XP_056087948.1">
    <property type="nucleotide sequence ID" value="XM_056228203.1"/>
</dbReference>
<feature type="region of interest" description="Disordered" evidence="1">
    <location>
        <begin position="98"/>
        <end position="125"/>
    </location>
</feature>
<dbReference type="Pfam" id="PF19259">
    <property type="entry name" value="Ty3_capsid"/>
    <property type="match status" value="1"/>
</dbReference>
<organism evidence="3 4">
    <name type="scientific">Saccharomyces kudriavzevii (strain ATCC MYA-4449 / AS 2.2408 / CBS 8840 / NBRC 1802 / NCYC 2889)</name>
    <name type="common">Yeast</name>
    <dbReference type="NCBI Taxonomy" id="226230"/>
    <lineage>
        <taxon>Eukaryota</taxon>
        <taxon>Fungi</taxon>
        <taxon>Dikarya</taxon>
        <taxon>Ascomycota</taxon>
        <taxon>Saccharomycotina</taxon>
        <taxon>Saccharomycetes</taxon>
        <taxon>Saccharomycetales</taxon>
        <taxon>Saccharomycetaceae</taxon>
        <taxon>Saccharomyces</taxon>
    </lineage>
</organism>
<evidence type="ECO:0000256" key="1">
    <source>
        <dbReference type="SAM" id="MobiDB-lite"/>
    </source>
</evidence>
<evidence type="ECO:0000313" key="3">
    <source>
        <dbReference type="EMBL" id="CAI4062721.1"/>
    </source>
</evidence>
<evidence type="ECO:0000313" key="4">
    <source>
        <dbReference type="Proteomes" id="UP001162087"/>
    </source>
</evidence>
<dbReference type="Proteomes" id="UP001162087">
    <property type="component" value="Chromosome 7"/>
</dbReference>
<evidence type="ECO:0000259" key="2">
    <source>
        <dbReference type="Pfam" id="PF19259"/>
    </source>
</evidence>
<dbReference type="AlphaFoldDB" id="A0AA35NSS0"/>
<dbReference type="InterPro" id="IPR045358">
    <property type="entry name" value="Ty3_capsid"/>
</dbReference>
<sequence>MLYTTFTNDLRVHFLQSSSIHRIEHALKRMAQTGNVGDGSALFESLRLLLPTNCRSEYTLINGYAKGSKGRIRKELAPRCPITLHDAKETSYRAETIDDTDITYSNRPRQGSHSRRSRRDGDRQTTRLVKQDYVTTLHPMTIKEPLMAKRREFLTKSANHRQIEIIVTQWGPYEYGFRRPR</sequence>
<name>A0AA35NSS0_SACK1</name>
<proteinExistence type="predicted"/>
<feature type="domain" description="Ty3 transposon capsid-like protein" evidence="2">
    <location>
        <begin position="3"/>
        <end position="100"/>
    </location>
</feature>
<dbReference type="EMBL" id="OX365902">
    <property type="protein sequence ID" value="CAI4062721.1"/>
    <property type="molecule type" value="Genomic_DNA"/>
</dbReference>